<dbReference type="Proteomes" id="UP001457898">
    <property type="component" value="Unassembled WGS sequence"/>
</dbReference>
<dbReference type="EMBL" id="JBBMFP010000009">
    <property type="protein sequence ID" value="MEQ2431656.1"/>
    <property type="molecule type" value="Genomic_DNA"/>
</dbReference>
<gene>
    <name evidence="1" type="ORF">WMO65_11630</name>
</gene>
<accession>A0ABV1DPD4</accession>
<protein>
    <submittedName>
        <fullName evidence="1">Uncharacterized protein</fullName>
    </submittedName>
</protein>
<comment type="caution">
    <text evidence="1">The sequence shown here is derived from an EMBL/GenBank/DDBJ whole genome shotgun (WGS) entry which is preliminary data.</text>
</comment>
<sequence length="86" mass="10230">MFRALFNEETDLAVRIDAFQNAAEELRVKYDDGTWRNHYRNTNVISTYLWLRYPDKYYIYKYELYKAAATELGADYAPKRNGSETA</sequence>
<keyword evidence="2" id="KW-1185">Reference proteome</keyword>
<evidence type="ECO:0000313" key="1">
    <source>
        <dbReference type="EMBL" id="MEQ2431656.1"/>
    </source>
</evidence>
<name>A0ABV1DPD4_9FIRM</name>
<dbReference type="RefSeq" id="WP_148391535.1">
    <property type="nucleotide sequence ID" value="NZ_JBBMFP010000009.1"/>
</dbReference>
<proteinExistence type="predicted"/>
<reference evidence="1 2" key="1">
    <citation type="submission" date="2024-03" db="EMBL/GenBank/DDBJ databases">
        <title>Human intestinal bacterial collection.</title>
        <authorList>
            <person name="Pauvert C."/>
            <person name="Hitch T.C.A."/>
            <person name="Clavel T."/>
        </authorList>
    </citation>
    <scope>NUCLEOTIDE SEQUENCE [LARGE SCALE GENOMIC DNA]</scope>
    <source>
        <strain evidence="1 2">CLA-SR-H028</strain>
    </source>
</reference>
<organism evidence="1 2">
    <name type="scientific">Blautia caccae</name>
    <dbReference type="NCBI Taxonomy" id="3133175"/>
    <lineage>
        <taxon>Bacteria</taxon>
        <taxon>Bacillati</taxon>
        <taxon>Bacillota</taxon>
        <taxon>Clostridia</taxon>
        <taxon>Lachnospirales</taxon>
        <taxon>Lachnospiraceae</taxon>
        <taxon>Blautia</taxon>
    </lineage>
</organism>
<evidence type="ECO:0000313" key="2">
    <source>
        <dbReference type="Proteomes" id="UP001457898"/>
    </source>
</evidence>